<name>A0A7J6PY25_PEROL</name>
<feature type="signal peptide" evidence="1">
    <location>
        <begin position="1"/>
        <end position="18"/>
    </location>
</feature>
<sequence length="133" mass="14762">MVLRRIGILALIIELGSAATSRVNGDDNIAVEPSVGGTEHRSDCTVSWVSLRDPRKVTVEAFVDIIKNPLFPLHNMRIVRIKSLEYTPKIEPLEKTSGEDIVDLLDSEMVSALRDKPVPDYMGNKTFCGRALK</sequence>
<dbReference type="Proteomes" id="UP000553632">
    <property type="component" value="Unassembled WGS sequence"/>
</dbReference>
<keyword evidence="1" id="KW-0732">Signal</keyword>
<accession>A0A7J6PY25</accession>
<evidence type="ECO:0000313" key="3">
    <source>
        <dbReference type="Proteomes" id="UP000553632"/>
    </source>
</evidence>
<protein>
    <submittedName>
        <fullName evidence="2">Uncharacterized protein</fullName>
    </submittedName>
</protein>
<comment type="caution">
    <text evidence="2">The sequence shown here is derived from an EMBL/GenBank/DDBJ whole genome shotgun (WGS) entry which is preliminary data.</text>
</comment>
<gene>
    <name evidence="2" type="ORF">FOZ63_003469</name>
</gene>
<keyword evidence="3" id="KW-1185">Reference proteome</keyword>
<evidence type="ECO:0000313" key="2">
    <source>
        <dbReference type="EMBL" id="KAF4700943.1"/>
    </source>
</evidence>
<dbReference type="EMBL" id="JABANO010036958">
    <property type="protein sequence ID" value="KAF4700943.1"/>
    <property type="molecule type" value="Genomic_DNA"/>
</dbReference>
<organism evidence="2 3">
    <name type="scientific">Perkinsus olseni</name>
    <name type="common">Perkinsus atlanticus</name>
    <dbReference type="NCBI Taxonomy" id="32597"/>
    <lineage>
        <taxon>Eukaryota</taxon>
        <taxon>Sar</taxon>
        <taxon>Alveolata</taxon>
        <taxon>Perkinsozoa</taxon>
        <taxon>Perkinsea</taxon>
        <taxon>Perkinsida</taxon>
        <taxon>Perkinsidae</taxon>
        <taxon>Perkinsus</taxon>
    </lineage>
</organism>
<reference evidence="2 3" key="1">
    <citation type="submission" date="2020-04" db="EMBL/GenBank/DDBJ databases">
        <title>Perkinsus olseni comparative genomics.</title>
        <authorList>
            <person name="Bogema D.R."/>
        </authorList>
    </citation>
    <scope>NUCLEOTIDE SEQUENCE [LARGE SCALE GENOMIC DNA]</scope>
    <source>
        <strain evidence="2 3">ATCC PRA-207</strain>
    </source>
</reference>
<feature type="chain" id="PRO_5029667083" evidence="1">
    <location>
        <begin position="19"/>
        <end position="133"/>
    </location>
</feature>
<dbReference type="AlphaFoldDB" id="A0A7J6PY25"/>
<proteinExistence type="predicted"/>
<feature type="non-terminal residue" evidence="2">
    <location>
        <position position="133"/>
    </location>
</feature>
<evidence type="ECO:0000256" key="1">
    <source>
        <dbReference type="SAM" id="SignalP"/>
    </source>
</evidence>